<dbReference type="Pfam" id="PF09346">
    <property type="entry name" value="SMI1_KNR4"/>
    <property type="match status" value="1"/>
</dbReference>
<dbReference type="OrthoDB" id="2355620at2"/>
<comment type="caution">
    <text evidence="2">The sequence shown here is derived from an EMBL/GenBank/DDBJ whole genome shotgun (WGS) entry which is preliminary data.</text>
</comment>
<dbReference type="InterPro" id="IPR018958">
    <property type="entry name" value="Knr4/Smi1-like_dom"/>
</dbReference>
<dbReference type="EMBL" id="MQMF01000002">
    <property type="protein sequence ID" value="OOE12572.1"/>
    <property type="molecule type" value="Genomic_DNA"/>
</dbReference>
<organism evidence="2 3">
    <name type="scientific">Fictibacillus arsenicus</name>
    <dbReference type="NCBI Taxonomy" id="255247"/>
    <lineage>
        <taxon>Bacteria</taxon>
        <taxon>Bacillati</taxon>
        <taxon>Bacillota</taxon>
        <taxon>Bacilli</taxon>
        <taxon>Bacillales</taxon>
        <taxon>Fictibacillaceae</taxon>
        <taxon>Fictibacillus</taxon>
    </lineage>
</organism>
<dbReference type="Gene3D" id="3.40.1580.10">
    <property type="entry name" value="SMI1/KNR4-like"/>
    <property type="match status" value="1"/>
</dbReference>
<dbReference type="AlphaFoldDB" id="A0A1V3G864"/>
<protein>
    <recommendedName>
        <fullName evidence="1">Knr4/Smi1-like domain-containing protein</fullName>
    </recommendedName>
</protein>
<evidence type="ECO:0000313" key="2">
    <source>
        <dbReference type="EMBL" id="OOE12572.1"/>
    </source>
</evidence>
<evidence type="ECO:0000259" key="1">
    <source>
        <dbReference type="SMART" id="SM00860"/>
    </source>
</evidence>
<dbReference type="RefSeq" id="WP_077362560.1">
    <property type="nucleotide sequence ID" value="NZ_MQMF01000002.1"/>
</dbReference>
<dbReference type="InterPro" id="IPR037883">
    <property type="entry name" value="Knr4/Smi1-like_sf"/>
</dbReference>
<sequence length="181" mass="21452">MFEFLGQALNKMYDDKKKLKTNTVLYGYLDEGRWHTHLQPPLPNEDIIRFEEESKREFPAEYKEFLSFNNGCYLFDILRIAGKDADTYKGLSIEEEGHLAFDLNTMDNLYRNKRTPTTHFIFADSLVKNAYYVIDSEMRILEIDVRTKKVINSYVDLKSFLNEILIEGKRNINDGIYYEFK</sequence>
<dbReference type="Proteomes" id="UP000188597">
    <property type="component" value="Unassembled WGS sequence"/>
</dbReference>
<gene>
    <name evidence="2" type="ORF">UN64_10890</name>
</gene>
<reference evidence="2 3" key="1">
    <citation type="submission" date="2016-11" db="EMBL/GenBank/DDBJ databases">
        <authorList>
            <person name="Jaros S."/>
            <person name="Januszkiewicz K."/>
            <person name="Wedrychowicz H."/>
        </authorList>
    </citation>
    <scope>NUCLEOTIDE SEQUENCE [LARGE SCALE GENOMIC DNA]</scope>
    <source>
        <strain evidence="2 3">Con a/3</strain>
    </source>
</reference>
<dbReference type="SUPFAM" id="SSF160631">
    <property type="entry name" value="SMI1/KNR4-like"/>
    <property type="match status" value="1"/>
</dbReference>
<accession>A0A1V3G864</accession>
<dbReference type="SMART" id="SM00860">
    <property type="entry name" value="SMI1_KNR4"/>
    <property type="match status" value="1"/>
</dbReference>
<name>A0A1V3G864_9BACL</name>
<proteinExistence type="predicted"/>
<feature type="domain" description="Knr4/Smi1-like" evidence="1">
    <location>
        <begin position="41"/>
        <end position="163"/>
    </location>
</feature>
<evidence type="ECO:0000313" key="3">
    <source>
        <dbReference type="Proteomes" id="UP000188597"/>
    </source>
</evidence>